<gene>
    <name evidence="2" type="ORF">GCM10011585_29060</name>
</gene>
<organism evidence="2 3">
    <name type="scientific">Edaphobacter dinghuensis</name>
    <dbReference type="NCBI Taxonomy" id="1560005"/>
    <lineage>
        <taxon>Bacteria</taxon>
        <taxon>Pseudomonadati</taxon>
        <taxon>Acidobacteriota</taxon>
        <taxon>Terriglobia</taxon>
        <taxon>Terriglobales</taxon>
        <taxon>Acidobacteriaceae</taxon>
        <taxon>Edaphobacter</taxon>
    </lineage>
</organism>
<sequence length="132" mass="14063">MASERDEALSAVVAADKTPEVPPVEIPSSNLDSALSTAEETRRLELANQHALNRLHAELGWFGKVFGSESHAAIVIAFVMIVLGFGTAIGLWFVAYRTGKTDFWASEAHLSLAAATSALGYVFGRGSKDGNK</sequence>
<comment type="caution">
    <text evidence="2">The sequence shown here is derived from an EMBL/GenBank/DDBJ whole genome shotgun (WGS) entry which is preliminary data.</text>
</comment>
<reference evidence="2" key="1">
    <citation type="journal article" date="2014" name="Int. J. Syst. Evol. Microbiol.">
        <title>Complete genome sequence of Corynebacterium casei LMG S-19264T (=DSM 44701T), isolated from a smear-ripened cheese.</title>
        <authorList>
            <consortium name="US DOE Joint Genome Institute (JGI-PGF)"/>
            <person name="Walter F."/>
            <person name="Albersmeier A."/>
            <person name="Kalinowski J."/>
            <person name="Ruckert C."/>
        </authorList>
    </citation>
    <scope>NUCLEOTIDE SEQUENCE</scope>
    <source>
        <strain evidence="2">CGMCC 1.12997</strain>
    </source>
</reference>
<accession>A0A917M9F7</accession>
<name>A0A917M9F7_9BACT</name>
<dbReference type="Proteomes" id="UP000647241">
    <property type="component" value="Unassembled WGS sequence"/>
</dbReference>
<proteinExistence type="predicted"/>
<keyword evidence="1" id="KW-1133">Transmembrane helix</keyword>
<evidence type="ECO:0000313" key="2">
    <source>
        <dbReference type="EMBL" id="GGG83547.1"/>
    </source>
</evidence>
<reference evidence="2" key="2">
    <citation type="submission" date="2020-09" db="EMBL/GenBank/DDBJ databases">
        <authorList>
            <person name="Sun Q."/>
            <person name="Zhou Y."/>
        </authorList>
    </citation>
    <scope>NUCLEOTIDE SEQUENCE</scope>
    <source>
        <strain evidence="2">CGMCC 1.12997</strain>
    </source>
</reference>
<keyword evidence="1" id="KW-0812">Transmembrane</keyword>
<evidence type="ECO:0000256" key="1">
    <source>
        <dbReference type="SAM" id="Phobius"/>
    </source>
</evidence>
<keyword evidence="1" id="KW-0472">Membrane</keyword>
<dbReference type="AlphaFoldDB" id="A0A917M9F7"/>
<evidence type="ECO:0000313" key="3">
    <source>
        <dbReference type="Proteomes" id="UP000647241"/>
    </source>
</evidence>
<protein>
    <submittedName>
        <fullName evidence="2">Uncharacterized protein</fullName>
    </submittedName>
</protein>
<feature type="transmembrane region" description="Helical" evidence="1">
    <location>
        <begin position="72"/>
        <end position="96"/>
    </location>
</feature>
<dbReference type="EMBL" id="BMGT01000003">
    <property type="protein sequence ID" value="GGG83547.1"/>
    <property type="molecule type" value="Genomic_DNA"/>
</dbReference>
<dbReference type="RefSeq" id="WP_188554902.1">
    <property type="nucleotide sequence ID" value="NZ_BMGT01000003.1"/>
</dbReference>
<keyword evidence="3" id="KW-1185">Reference proteome</keyword>